<proteinExistence type="inferred from homology"/>
<dbReference type="AlphaFoldDB" id="A0A2U2C9C5"/>
<dbReference type="GO" id="GO:0005737">
    <property type="term" value="C:cytoplasm"/>
    <property type="evidence" value="ECO:0007669"/>
    <property type="project" value="UniProtKB-SubCell"/>
</dbReference>
<dbReference type="EMBL" id="QEYD01000006">
    <property type="protein sequence ID" value="PWE28462.1"/>
    <property type="molecule type" value="Genomic_DNA"/>
</dbReference>
<dbReference type="Proteomes" id="UP000244940">
    <property type="component" value="Unassembled WGS sequence"/>
</dbReference>
<evidence type="ECO:0000259" key="9">
    <source>
        <dbReference type="Pfam" id="PF12804"/>
    </source>
</evidence>
<dbReference type="GO" id="GO:0046872">
    <property type="term" value="F:metal ion binding"/>
    <property type="evidence" value="ECO:0007669"/>
    <property type="project" value="UniProtKB-KW"/>
</dbReference>
<keyword evidence="1 8" id="KW-0963">Cytoplasm</keyword>
<keyword evidence="10" id="KW-0548">Nucleotidyltransferase</keyword>
<keyword evidence="3 8" id="KW-0479">Metal-binding</keyword>
<name>A0A2U2C9C5_9RHOB</name>
<accession>A0A2U2C9C5</accession>
<evidence type="ECO:0000313" key="10">
    <source>
        <dbReference type="EMBL" id="PWE28462.1"/>
    </source>
</evidence>
<keyword evidence="4 8" id="KW-0547">Nucleotide-binding</keyword>
<comment type="subunit">
    <text evidence="8">Monomer.</text>
</comment>
<feature type="binding site" evidence="8">
    <location>
        <position position="48"/>
    </location>
    <ligand>
        <name>GTP</name>
        <dbReference type="ChEBI" id="CHEBI:37565"/>
    </ligand>
</feature>
<feature type="domain" description="MobA-like NTP transferase" evidence="9">
    <location>
        <begin position="4"/>
        <end position="155"/>
    </location>
</feature>
<dbReference type="SUPFAM" id="SSF53448">
    <property type="entry name" value="Nucleotide-diphospho-sugar transferases"/>
    <property type="match status" value="1"/>
</dbReference>
<dbReference type="InterPro" id="IPR013482">
    <property type="entry name" value="Molybde_CF_guanTrfase"/>
</dbReference>
<dbReference type="GO" id="GO:0005525">
    <property type="term" value="F:GTP binding"/>
    <property type="evidence" value="ECO:0007669"/>
    <property type="project" value="UniProtKB-UniRule"/>
</dbReference>
<evidence type="ECO:0000256" key="2">
    <source>
        <dbReference type="ARBA" id="ARBA00022679"/>
    </source>
</evidence>
<evidence type="ECO:0000256" key="7">
    <source>
        <dbReference type="ARBA" id="ARBA00023150"/>
    </source>
</evidence>
<dbReference type="RefSeq" id="WP_109533325.1">
    <property type="nucleotide sequence ID" value="NZ_QEYD01000006.1"/>
</dbReference>
<evidence type="ECO:0000256" key="4">
    <source>
        <dbReference type="ARBA" id="ARBA00022741"/>
    </source>
</evidence>
<comment type="domain">
    <text evidence="8">The N-terminal domain determines nucleotide recognition and specific binding, while the C-terminal domain determines the specific binding to the target protein.</text>
</comment>
<evidence type="ECO:0000256" key="5">
    <source>
        <dbReference type="ARBA" id="ARBA00022842"/>
    </source>
</evidence>
<comment type="cofactor">
    <cofactor evidence="8">
        <name>Mg(2+)</name>
        <dbReference type="ChEBI" id="CHEBI:18420"/>
    </cofactor>
</comment>
<dbReference type="HAMAP" id="MF_00316">
    <property type="entry name" value="MobA"/>
    <property type="match status" value="1"/>
</dbReference>
<dbReference type="OrthoDB" id="9788394at2"/>
<comment type="catalytic activity">
    <reaction evidence="8">
        <text>Mo-molybdopterin + GTP + H(+) = Mo-molybdopterin guanine dinucleotide + diphosphate</text>
        <dbReference type="Rhea" id="RHEA:34243"/>
        <dbReference type="ChEBI" id="CHEBI:15378"/>
        <dbReference type="ChEBI" id="CHEBI:33019"/>
        <dbReference type="ChEBI" id="CHEBI:37565"/>
        <dbReference type="ChEBI" id="CHEBI:71302"/>
        <dbReference type="ChEBI" id="CHEBI:71310"/>
        <dbReference type="EC" id="2.7.7.77"/>
    </reaction>
</comment>
<comment type="similarity">
    <text evidence="8">Belongs to the MobA family.</text>
</comment>
<keyword evidence="5 8" id="KW-0460">Magnesium</keyword>
<dbReference type="CDD" id="cd02503">
    <property type="entry name" value="MobA"/>
    <property type="match status" value="1"/>
</dbReference>
<dbReference type="GO" id="GO:1902758">
    <property type="term" value="P:bis(molybdopterin guanine dinucleotide)molybdenum biosynthetic process"/>
    <property type="evidence" value="ECO:0007669"/>
    <property type="project" value="TreeGrafter"/>
</dbReference>
<keyword evidence="11" id="KW-1185">Reference proteome</keyword>
<feature type="binding site" evidence="8">
    <location>
        <begin position="7"/>
        <end position="9"/>
    </location>
    <ligand>
        <name>GTP</name>
        <dbReference type="ChEBI" id="CHEBI:37565"/>
    </ligand>
</feature>
<dbReference type="EC" id="2.7.7.77" evidence="8"/>
<evidence type="ECO:0000256" key="1">
    <source>
        <dbReference type="ARBA" id="ARBA00022490"/>
    </source>
</evidence>
<keyword evidence="6 8" id="KW-0342">GTP-binding</keyword>
<dbReference type="InterPro" id="IPR025877">
    <property type="entry name" value="MobA-like_NTP_Trfase"/>
</dbReference>
<keyword evidence="7 8" id="KW-0501">Molybdenum cofactor biosynthesis</keyword>
<dbReference type="InterPro" id="IPR029044">
    <property type="entry name" value="Nucleotide-diphossugar_trans"/>
</dbReference>
<feature type="binding site" evidence="8">
    <location>
        <position position="99"/>
    </location>
    <ligand>
        <name>GTP</name>
        <dbReference type="ChEBI" id="CHEBI:37565"/>
    </ligand>
</feature>
<protein>
    <recommendedName>
        <fullName evidence="8">Molybdenum cofactor guanylyltransferase</fullName>
        <shortName evidence="8">MoCo guanylyltransferase</shortName>
        <ecNumber evidence="8">2.7.7.77</ecNumber>
    </recommendedName>
    <alternativeName>
        <fullName evidence="8">GTP:molybdopterin guanylyltransferase</fullName>
    </alternativeName>
    <alternativeName>
        <fullName evidence="8">Mo-MPT guanylyltransferase</fullName>
    </alternativeName>
    <alternativeName>
        <fullName evidence="8">Molybdopterin guanylyltransferase</fullName>
    </alternativeName>
    <alternativeName>
        <fullName evidence="8">Molybdopterin-guanine dinucleotide synthase</fullName>
        <shortName evidence="8">MGD synthase</shortName>
    </alternativeName>
</protein>
<dbReference type="GeneID" id="94365360"/>
<gene>
    <name evidence="8" type="primary">mobA</name>
    <name evidence="10" type="ORF">C4N9_10705</name>
</gene>
<evidence type="ECO:0000256" key="6">
    <source>
        <dbReference type="ARBA" id="ARBA00023134"/>
    </source>
</evidence>
<comment type="function">
    <text evidence="8">Transfers a GMP moiety from GTP to Mo-molybdopterin (Mo-MPT) cofactor (Moco or molybdenum cofactor) to form Mo-molybdopterin guanine dinucleotide (Mo-MGD) cofactor.</text>
</comment>
<feature type="binding site" evidence="8">
    <location>
        <position position="66"/>
    </location>
    <ligand>
        <name>GTP</name>
        <dbReference type="ChEBI" id="CHEBI:37565"/>
    </ligand>
</feature>
<evidence type="ECO:0000256" key="8">
    <source>
        <dbReference type="HAMAP-Rule" id="MF_00316"/>
    </source>
</evidence>
<reference evidence="10 11" key="1">
    <citation type="submission" date="2018-05" db="EMBL/GenBank/DDBJ databases">
        <title>Pararhodobacter marina sp. nov., isolated from deep-sea water of the Indian Ocean.</title>
        <authorList>
            <person name="Lai Q.Sr."/>
            <person name="Liu X."/>
            <person name="Shao Z."/>
        </authorList>
    </citation>
    <scope>NUCLEOTIDE SEQUENCE [LARGE SCALE GENOMIC DNA]</scope>
    <source>
        <strain evidence="10 11">CIC4N-9</strain>
    </source>
</reference>
<evidence type="ECO:0000256" key="3">
    <source>
        <dbReference type="ARBA" id="ARBA00022723"/>
    </source>
</evidence>
<evidence type="ECO:0000313" key="11">
    <source>
        <dbReference type="Proteomes" id="UP000244940"/>
    </source>
</evidence>
<dbReference type="Gene3D" id="3.90.550.10">
    <property type="entry name" value="Spore Coat Polysaccharide Biosynthesis Protein SpsA, Chain A"/>
    <property type="match status" value="1"/>
</dbReference>
<comment type="caution">
    <text evidence="10">The sequence shown here is derived from an EMBL/GenBank/DDBJ whole genome shotgun (WGS) entry which is preliminary data.</text>
</comment>
<feature type="binding site" evidence="8">
    <location>
        <position position="20"/>
    </location>
    <ligand>
        <name>GTP</name>
        <dbReference type="ChEBI" id="CHEBI:37565"/>
    </ligand>
</feature>
<keyword evidence="2 8" id="KW-0808">Transferase</keyword>
<dbReference type="NCBIfam" id="TIGR02665">
    <property type="entry name" value="molyb_mobA"/>
    <property type="match status" value="1"/>
</dbReference>
<dbReference type="PANTHER" id="PTHR19136:SF81">
    <property type="entry name" value="MOLYBDENUM COFACTOR GUANYLYLTRANSFERASE"/>
    <property type="match status" value="1"/>
</dbReference>
<sequence>MVAAVILAGGQASRMGGGDKPLLMLNGQSLLARVIARIAPQVDALALNANGDPARFAVFGLPVLPDSLPDQPGPLAGILAGLDWAAEQGHARLLSVPGDTPFLPDDLVARLGPAPAAIAASGGRAHPVIGLWPVEARHALRAQLAQDERRAMRFAASQNAAEIAFDATPDPFFNVNTPADLRQAEIWT</sequence>
<dbReference type="PANTHER" id="PTHR19136">
    <property type="entry name" value="MOLYBDENUM COFACTOR GUANYLYLTRANSFERASE"/>
    <property type="match status" value="1"/>
</dbReference>
<dbReference type="Pfam" id="PF12804">
    <property type="entry name" value="NTP_transf_3"/>
    <property type="match status" value="1"/>
</dbReference>
<dbReference type="GO" id="GO:0061603">
    <property type="term" value="F:molybdenum cofactor guanylyltransferase activity"/>
    <property type="evidence" value="ECO:0007669"/>
    <property type="project" value="UniProtKB-EC"/>
</dbReference>
<comment type="subcellular location">
    <subcellularLocation>
        <location evidence="8">Cytoplasm</location>
    </subcellularLocation>
</comment>
<feature type="binding site" evidence="8">
    <location>
        <position position="99"/>
    </location>
    <ligand>
        <name>Mg(2+)</name>
        <dbReference type="ChEBI" id="CHEBI:18420"/>
    </ligand>
</feature>
<organism evidence="10 11">
    <name type="scientific">Pararhodobacter marinus</name>
    <dbReference type="NCBI Taxonomy" id="2184063"/>
    <lineage>
        <taxon>Bacteria</taxon>
        <taxon>Pseudomonadati</taxon>
        <taxon>Pseudomonadota</taxon>
        <taxon>Alphaproteobacteria</taxon>
        <taxon>Rhodobacterales</taxon>
        <taxon>Paracoccaceae</taxon>
        <taxon>Pararhodobacter</taxon>
    </lineage>
</organism>